<evidence type="ECO:0000256" key="1">
    <source>
        <dbReference type="ARBA" id="ARBA00022737"/>
    </source>
</evidence>
<dbReference type="OrthoDB" id="4941320at2759"/>
<dbReference type="HOGENOM" id="CLU_310367_0_0_1"/>
<evidence type="ECO:0000313" key="6">
    <source>
        <dbReference type="Proteomes" id="UP000002498"/>
    </source>
</evidence>
<dbReference type="Pfam" id="PF25053">
    <property type="entry name" value="DUF7791"/>
    <property type="match status" value="1"/>
</dbReference>
<feature type="compositionally biased region" description="Polar residues" evidence="2">
    <location>
        <begin position="850"/>
        <end position="864"/>
    </location>
</feature>
<evidence type="ECO:0000256" key="2">
    <source>
        <dbReference type="SAM" id="MobiDB-lite"/>
    </source>
</evidence>
<dbReference type="Gene3D" id="3.40.50.300">
    <property type="entry name" value="P-loop containing nucleotide triphosphate hydrolases"/>
    <property type="match status" value="1"/>
</dbReference>
<proteinExistence type="predicted"/>
<sequence length="948" mass="107374">MLSITETSGQLTPLDGIDCKLPNAENVSVDKDHGSLPRLSCTDDVVYEKIVEFLHAVLIREKQSESRISVDLPDHQDDYNYVSKSTSPQASFSQPCQPKYSEKDIILALQKDSSGYLPLPSDTVASSLLNSISGFLKKPVNSKITDWLDDPECPYLWIRGNTGSGKTVLMAELYHHLIQSSGAQSQPGTMANQTSITGFFFNGRLQGQRTANDMLRSVLYHIFIKRGDLVNLLIRDGDIVGTDFLGSSLSWATLSSVFEKTVEVASDTRFILFLDALDECGPETEHDSNYLYRVCRFISRRRPLRNLKICFSSRPSSVFFSEFSEVAQLRMEDLNGSDIFRDVEQRLLLTGGFGEVTPQQMDHFSSSDIVKYVEQRLANGEVNPGLVEDVTYLSWGAILQRALTVHNLIQRLKDDLDFNHQIVRTPELLETLYERMLDDIPSHYKKEASRILRIIAIVPFQLDIDLLSIAVEDYSVEPGSSIQEAGSDLAAVNAKYGYHEPKRSESAHEERRLKATRRMNRRCGGLLSIQDGNDIRFIHDSVRSFLSKPQNSQRLLGELTDTRFDPPMNLLSACIIRLKQNLNEEWPSNDSTVDYRALINNLVTQALAAASLADDGPGVFPYYTRLFNELSDVCLRIQRLQPLPTSLTYTAPVPGSFNGIIYEHYRVLLAIKAELWWYLRTTVNENIVMLKDNSNVSLLTHLINTKDLATLPWATTIRDSHNLPRPDVIEMCREVLEAGYHLFHVDTVPSNPGPAQTHENKTKWVAIMKLFLDYGADVNASFPETRFELRDPLADMEQTTSLRFKTLEPEQTLRDVLSLNSEYNSEYREYLGIIEEKRNMQPRQVAEAPTSPQLMPVSATSGSPSKMPRLDHLSQSSTRSCTQPETGGVRTIDTEEGQTPGDYTQRRTSRSAQEQLSEESQPEQEVQRDRWSRLRQGIIRFRHSRTPK</sequence>
<keyword evidence="6" id="KW-1185">Reference proteome</keyword>
<evidence type="ECO:0000259" key="4">
    <source>
        <dbReference type="Pfam" id="PF25053"/>
    </source>
</evidence>
<dbReference type="GeneID" id="19263813"/>
<name>E9FB78_METRA</name>
<feature type="domain" description="Nephrocystin 3-like N-terminal" evidence="3">
    <location>
        <begin position="141"/>
        <end position="314"/>
    </location>
</feature>
<dbReference type="Proteomes" id="UP000002498">
    <property type="component" value="Unassembled WGS sequence"/>
</dbReference>
<protein>
    <submittedName>
        <fullName evidence="5">Ankyrin repeat protein</fullName>
    </submittedName>
</protein>
<dbReference type="SUPFAM" id="SSF52540">
    <property type="entry name" value="P-loop containing nucleoside triphosphate hydrolases"/>
    <property type="match status" value="1"/>
</dbReference>
<organism evidence="5 6">
    <name type="scientific">Metarhizium robertsii (strain ARSEF 23 / ATCC MYA-3075)</name>
    <name type="common">Metarhizium anisopliae (strain ARSEF 23)</name>
    <dbReference type="NCBI Taxonomy" id="655844"/>
    <lineage>
        <taxon>Eukaryota</taxon>
        <taxon>Fungi</taxon>
        <taxon>Dikarya</taxon>
        <taxon>Ascomycota</taxon>
        <taxon>Pezizomycotina</taxon>
        <taxon>Sordariomycetes</taxon>
        <taxon>Hypocreomycetidae</taxon>
        <taxon>Hypocreales</taxon>
        <taxon>Clavicipitaceae</taxon>
        <taxon>Metarhizium</taxon>
    </lineage>
</organism>
<keyword evidence="1" id="KW-0677">Repeat</keyword>
<dbReference type="InterPro" id="IPR056693">
    <property type="entry name" value="DUF7791"/>
</dbReference>
<feature type="domain" description="DUF7791" evidence="4">
    <location>
        <begin position="440"/>
        <end position="580"/>
    </location>
</feature>
<feature type="compositionally biased region" description="Polar residues" evidence="2">
    <location>
        <begin position="873"/>
        <end position="885"/>
    </location>
</feature>
<dbReference type="EMBL" id="ADNJ02000005">
    <property type="protein sequence ID" value="EFY94949.2"/>
    <property type="molecule type" value="Genomic_DNA"/>
</dbReference>
<evidence type="ECO:0000313" key="5">
    <source>
        <dbReference type="EMBL" id="EFY94949.2"/>
    </source>
</evidence>
<dbReference type="InterPro" id="IPR056884">
    <property type="entry name" value="NPHP3-like_N"/>
</dbReference>
<dbReference type="Pfam" id="PF24883">
    <property type="entry name" value="NPHP3_N"/>
    <property type="match status" value="1"/>
</dbReference>
<dbReference type="RefSeq" id="XP_007825716.2">
    <property type="nucleotide sequence ID" value="XM_007827525.2"/>
</dbReference>
<dbReference type="InterPro" id="IPR027417">
    <property type="entry name" value="P-loop_NTPase"/>
</dbReference>
<evidence type="ECO:0000259" key="3">
    <source>
        <dbReference type="Pfam" id="PF24883"/>
    </source>
</evidence>
<reference evidence="5 6" key="1">
    <citation type="journal article" date="2011" name="PLoS Genet.">
        <title>Genome sequencing and comparative transcriptomics of the model entomopathogenic fungi Metarhizium anisopliae and M. acridum.</title>
        <authorList>
            <person name="Gao Q."/>
            <person name="Jin K."/>
            <person name="Ying S.H."/>
            <person name="Zhang Y."/>
            <person name="Xiao G."/>
            <person name="Shang Y."/>
            <person name="Duan Z."/>
            <person name="Hu X."/>
            <person name="Xie X.Q."/>
            <person name="Zhou G."/>
            <person name="Peng G."/>
            <person name="Luo Z."/>
            <person name="Huang W."/>
            <person name="Wang B."/>
            <person name="Fang W."/>
            <person name="Wang S."/>
            <person name="Zhong Y."/>
            <person name="Ma L.J."/>
            <person name="St Leger R.J."/>
            <person name="Zhao G.P."/>
            <person name="Pei Y."/>
            <person name="Feng M.G."/>
            <person name="Xia Y."/>
            <person name="Wang C."/>
        </authorList>
    </citation>
    <scope>NUCLEOTIDE SEQUENCE [LARGE SCALE GENOMIC DNA]</scope>
    <source>
        <strain evidence="6">ARSEF 23 / ATCC MYA-3075</strain>
    </source>
</reference>
<dbReference type="PANTHER" id="PTHR10039:SF5">
    <property type="entry name" value="NACHT DOMAIN-CONTAINING PROTEIN"/>
    <property type="match status" value="1"/>
</dbReference>
<dbReference type="PANTHER" id="PTHR10039">
    <property type="entry name" value="AMELOGENIN"/>
    <property type="match status" value="1"/>
</dbReference>
<dbReference type="KEGG" id="maj:MAA_09527"/>
<gene>
    <name evidence="5" type="ORF">MAA_09527</name>
</gene>
<feature type="region of interest" description="Disordered" evidence="2">
    <location>
        <begin position="841"/>
        <end position="931"/>
    </location>
</feature>
<reference evidence="5 6" key="2">
    <citation type="journal article" date="2014" name="Proc. Natl. Acad. Sci. U.S.A.">
        <title>Trajectory and genomic determinants of fungal-pathogen speciation and host adaptation.</title>
        <authorList>
            <person name="Hu X."/>
            <person name="Xiao G."/>
            <person name="Zheng P."/>
            <person name="Shang Y."/>
            <person name="Su Y."/>
            <person name="Zhang X."/>
            <person name="Liu X."/>
            <person name="Zhan S."/>
            <person name="St Leger R.J."/>
            <person name="Wang C."/>
        </authorList>
    </citation>
    <scope>GENOME REANNOTATION</scope>
    <source>
        <strain evidence="6">ARSEF 23 / ATCC MYA-3075</strain>
    </source>
</reference>
<dbReference type="AlphaFoldDB" id="E9FB78"/>
<comment type="caution">
    <text evidence="5">The sequence shown here is derived from an EMBL/GenBank/DDBJ whole genome shotgun (WGS) entry which is preliminary data.</text>
</comment>
<accession>E9FB78</accession>